<sequence length="341" mass="37149">MSNAKQQTADELLKQITGHWAGQIAHAGVKLGVFEALADAPRSADAVAETLELDPENTYRLLRALGTLDFLQERSEGTFEITEKGALLSSEHPQSFRSAVLLEHGYEFPAWTHLPKLVRTGQADGFKEEYGHSGYEYTEIDPEYAEVFDQAMTSNSEMEAAAVLDVLDNGDTLTGVSHLCDVGGGRGYLLSRLLQEHANLTGEVLDLLSAVKEAGAVPEKMGVADRITFTGGDMFESVPQADGYIMKHNLHAWSDEECIQILQNIQAAAPKGAPVLSAEYVVTDSSTDFTKLYDIKIMVATGGRQRTLEEYDALFSRAGMKLAAHHEADDQLISVVEGRTA</sequence>
<dbReference type="InterPro" id="IPR016461">
    <property type="entry name" value="COMT-like"/>
</dbReference>
<evidence type="ECO:0000259" key="5">
    <source>
        <dbReference type="Pfam" id="PF00891"/>
    </source>
</evidence>
<evidence type="ECO:0000256" key="2">
    <source>
        <dbReference type="ARBA" id="ARBA00022679"/>
    </source>
</evidence>
<dbReference type="InterPro" id="IPR029063">
    <property type="entry name" value="SAM-dependent_MTases_sf"/>
</dbReference>
<dbReference type="Pfam" id="PF08100">
    <property type="entry name" value="Dimerisation"/>
    <property type="match status" value="1"/>
</dbReference>
<dbReference type="GO" id="GO:0032259">
    <property type="term" value="P:methylation"/>
    <property type="evidence" value="ECO:0007669"/>
    <property type="project" value="UniProtKB-KW"/>
</dbReference>
<dbReference type="RefSeq" id="WP_101072685.1">
    <property type="nucleotide sequence ID" value="NZ_PISP01000001.1"/>
</dbReference>
<dbReference type="SUPFAM" id="SSF46785">
    <property type="entry name" value="Winged helix' DNA-binding domain"/>
    <property type="match status" value="1"/>
</dbReference>
<keyword evidence="1 7" id="KW-0489">Methyltransferase</keyword>
<evidence type="ECO:0000313" key="8">
    <source>
        <dbReference type="Proteomes" id="UP000233398"/>
    </source>
</evidence>
<dbReference type="InterPro" id="IPR036388">
    <property type="entry name" value="WH-like_DNA-bd_sf"/>
</dbReference>
<dbReference type="Gene3D" id="1.10.10.10">
    <property type="entry name" value="Winged helix-like DNA-binding domain superfamily/Winged helix DNA-binding domain"/>
    <property type="match status" value="1"/>
</dbReference>
<keyword evidence="3" id="KW-0949">S-adenosyl-L-methionine</keyword>
<dbReference type="OrthoDB" id="9766840at2"/>
<accession>A0A2N0VLU2</accession>
<dbReference type="AlphaFoldDB" id="A0A2N0VLU2"/>
<evidence type="ECO:0000313" key="7">
    <source>
        <dbReference type="EMBL" id="PKD45163.1"/>
    </source>
</evidence>
<evidence type="ECO:0000259" key="6">
    <source>
        <dbReference type="Pfam" id="PF08100"/>
    </source>
</evidence>
<gene>
    <name evidence="7" type="ORF">CWD77_06840</name>
</gene>
<comment type="caution">
    <text evidence="7">The sequence shown here is derived from an EMBL/GenBank/DDBJ whole genome shotgun (WGS) entry which is preliminary data.</text>
</comment>
<protein>
    <submittedName>
        <fullName evidence="7">Hydroxyneurosporene methyltransferase</fullName>
    </submittedName>
</protein>
<feature type="domain" description="O-methyltransferase C-terminal" evidence="5">
    <location>
        <begin position="111"/>
        <end position="320"/>
    </location>
</feature>
<dbReference type="GO" id="GO:0008171">
    <property type="term" value="F:O-methyltransferase activity"/>
    <property type="evidence" value="ECO:0007669"/>
    <property type="project" value="InterPro"/>
</dbReference>
<evidence type="ECO:0000256" key="1">
    <source>
        <dbReference type="ARBA" id="ARBA00022603"/>
    </source>
</evidence>
<reference evidence="7 8" key="1">
    <citation type="submission" date="2017-11" db="EMBL/GenBank/DDBJ databases">
        <title>Rhodohalobacter 15182 sp. nov., isolated from a salt lake.</title>
        <authorList>
            <person name="Han S."/>
        </authorList>
    </citation>
    <scope>NUCLEOTIDE SEQUENCE [LARGE SCALE GENOMIC DNA]</scope>
    <source>
        <strain evidence="7 8">15182</strain>
    </source>
</reference>
<dbReference type="PIRSF" id="PIRSF005739">
    <property type="entry name" value="O-mtase"/>
    <property type="match status" value="1"/>
</dbReference>
<keyword evidence="8" id="KW-1185">Reference proteome</keyword>
<dbReference type="EMBL" id="PISP01000001">
    <property type="protein sequence ID" value="PKD45163.1"/>
    <property type="molecule type" value="Genomic_DNA"/>
</dbReference>
<evidence type="ECO:0000256" key="4">
    <source>
        <dbReference type="PIRSR" id="PIRSR005739-1"/>
    </source>
</evidence>
<dbReference type="Gene3D" id="3.40.50.150">
    <property type="entry name" value="Vaccinia Virus protein VP39"/>
    <property type="match status" value="1"/>
</dbReference>
<feature type="domain" description="O-methyltransferase dimerisation" evidence="6">
    <location>
        <begin position="15"/>
        <end position="88"/>
    </location>
</feature>
<name>A0A2N0VLU2_9BACT</name>
<dbReference type="InterPro" id="IPR012967">
    <property type="entry name" value="COMT_dimerisation"/>
</dbReference>
<dbReference type="InterPro" id="IPR001077">
    <property type="entry name" value="COMT_C"/>
</dbReference>
<proteinExistence type="predicted"/>
<dbReference type="Pfam" id="PF00891">
    <property type="entry name" value="Methyltransf_2"/>
    <property type="match status" value="1"/>
</dbReference>
<dbReference type="PANTHER" id="PTHR43712">
    <property type="entry name" value="PUTATIVE (AFU_ORTHOLOGUE AFUA_4G14580)-RELATED"/>
    <property type="match status" value="1"/>
</dbReference>
<dbReference type="PROSITE" id="PS51683">
    <property type="entry name" value="SAM_OMT_II"/>
    <property type="match status" value="1"/>
</dbReference>
<dbReference type="InterPro" id="IPR036390">
    <property type="entry name" value="WH_DNA-bd_sf"/>
</dbReference>
<dbReference type="PANTHER" id="PTHR43712:SF2">
    <property type="entry name" value="O-METHYLTRANSFERASE CICE"/>
    <property type="match status" value="1"/>
</dbReference>
<dbReference type="SUPFAM" id="SSF53335">
    <property type="entry name" value="S-adenosyl-L-methionine-dependent methyltransferases"/>
    <property type="match status" value="1"/>
</dbReference>
<dbReference type="Proteomes" id="UP000233398">
    <property type="component" value="Unassembled WGS sequence"/>
</dbReference>
<feature type="active site" description="Proton acceptor" evidence="4">
    <location>
        <position position="251"/>
    </location>
</feature>
<evidence type="ECO:0000256" key="3">
    <source>
        <dbReference type="ARBA" id="ARBA00022691"/>
    </source>
</evidence>
<organism evidence="7 8">
    <name type="scientific">Rhodohalobacter barkolensis</name>
    <dbReference type="NCBI Taxonomy" id="2053187"/>
    <lineage>
        <taxon>Bacteria</taxon>
        <taxon>Pseudomonadati</taxon>
        <taxon>Balneolota</taxon>
        <taxon>Balneolia</taxon>
        <taxon>Balneolales</taxon>
        <taxon>Balneolaceae</taxon>
        <taxon>Rhodohalobacter</taxon>
    </lineage>
</organism>
<dbReference type="Gene3D" id="1.10.287.1350">
    <property type="match status" value="1"/>
</dbReference>
<keyword evidence="2 7" id="KW-0808">Transferase</keyword>
<dbReference type="GO" id="GO:0046983">
    <property type="term" value="F:protein dimerization activity"/>
    <property type="evidence" value="ECO:0007669"/>
    <property type="project" value="InterPro"/>
</dbReference>